<keyword evidence="2" id="KW-0812">Transmembrane</keyword>
<keyword evidence="4" id="KW-1185">Reference proteome</keyword>
<keyword evidence="2" id="KW-0472">Membrane</keyword>
<keyword evidence="2" id="KW-1133">Transmembrane helix</keyword>
<feature type="compositionally biased region" description="Polar residues" evidence="1">
    <location>
        <begin position="54"/>
        <end position="78"/>
    </location>
</feature>
<dbReference type="RefSeq" id="WP_134714636.1">
    <property type="nucleotide sequence ID" value="NZ_SDKM01000005.1"/>
</dbReference>
<dbReference type="AlphaFoldDB" id="A0A4Q4ZHP0"/>
<organism evidence="3 4">
    <name type="scientific">Nocardioides guangzhouensis</name>
    <dbReference type="NCBI Taxonomy" id="2497878"/>
    <lineage>
        <taxon>Bacteria</taxon>
        <taxon>Bacillati</taxon>
        <taxon>Actinomycetota</taxon>
        <taxon>Actinomycetes</taxon>
        <taxon>Propionibacteriales</taxon>
        <taxon>Nocardioidaceae</taxon>
        <taxon>Nocardioides</taxon>
    </lineage>
</organism>
<gene>
    <name evidence="3" type="ORF">EKO23_04785</name>
</gene>
<feature type="transmembrane region" description="Helical" evidence="2">
    <location>
        <begin position="30"/>
        <end position="51"/>
    </location>
</feature>
<evidence type="ECO:0000313" key="3">
    <source>
        <dbReference type="EMBL" id="RYP87713.1"/>
    </source>
</evidence>
<evidence type="ECO:0000256" key="2">
    <source>
        <dbReference type="SAM" id="Phobius"/>
    </source>
</evidence>
<feature type="region of interest" description="Disordered" evidence="1">
    <location>
        <begin position="1"/>
        <end position="21"/>
    </location>
</feature>
<dbReference type="Proteomes" id="UP000295198">
    <property type="component" value="Unassembled WGS sequence"/>
</dbReference>
<comment type="caution">
    <text evidence="3">The sequence shown here is derived from an EMBL/GenBank/DDBJ whole genome shotgun (WGS) entry which is preliminary data.</text>
</comment>
<protein>
    <submittedName>
        <fullName evidence="3">Uncharacterized protein</fullName>
    </submittedName>
</protein>
<sequence length="119" mass="12956">MSHTTERSPVQAPSYVHVPHQRPPRSVRKLLSWVAIVVALIAATAMLVLTITSDTGSPRIQPEQPTDAGSTADGNTTRPEGVPWSADAAERYFAQHNATRPEGVPWSADAAERYFANHE</sequence>
<name>A0A4Q4ZHP0_9ACTN</name>
<feature type="region of interest" description="Disordered" evidence="1">
    <location>
        <begin position="54"/>
        <end position="88"/>
    </location>
</feature>
<evidence type="ECO:0000256" key="1">
    <source>
        <dbReference type="SAM" id="MobiDB-lite"/>
    </source>
</evidence>
<proteinExistence type="predicted"/>
<dbReference type="EMBL" id="SDKM01000005">
    <property type="protein sequence ID" value="RYP87713.1"/>
    <property type="molecule type" value="Genomic_DNA"/>
</dbReference>
<reference evidence="3 4" key="1">
    <citation type="submission" date="2019-01" db="EMBL/GenBank/DDBJ databases">
        <title>Nocardioides guangzhouensis sp. nov., an actinobacterium isolated from soil.</title>
        <authorList>
            <person name="Fu Y."/>
            <person name="Cai Y."/>
            <person name="Lin Z."/>
            <person name="Chen P."/>
        </authorList>
    </citation>
    <scope>NUCLEOTIDE SEQUENCE [LARGE SCALE GENOMIC DNA]</scope>
    <source>
        <strain evidence="3 4">130</strain>
    </source>
</reference>
<accession>A0A4Q4ZHP0</accession>
<evidence type="ECO:0000313" key="4">
    <source>
        <dbReference type="Proteomes" id="UP000295198"/>
    </source>
</evidence>